<name>A0A7X0J3Q4_9SPHI</name>
<protein>
    <recommendedName>
        <fullName evidence="4">FixH protein</fullName>
    </recommendedName>
</protein>
<keyword evidence="1" id="KW-0812">Transmembrane</keyword>
<evidence type="ECO:0000313" key="2">
    <source>
        <dbReference type="EMBL" id="MBB6500109.1"/>
    </source>
</evidence>
<comment type="caution">
    <text evidence="2">The sequence shown here is derived from an EMBL/GenBank/DDBJ whole genome shotgun (WGS) entry which is preliminary data.</text>
</comment>
<evidence type="ECO:0000256" key="1">
    <source>
        <dbReference type="SAM" id="Phobius"/>
    </source>
</evidence>
<dbReference type="InterPro" id="IPR008620">
    <property type="entry name" value="FixH"/>
</dbReference>
<organism evidence="2 3">
    <name type="scientific">Pedobacter cryoconitis</name>
    <dbReference type="NCBI Taxonomy" id="188932"/>
    <lineage>
        <taxon>Bacteria</taxon>
        <taxon>Pseudomonadati</taxon>
        <taxon>Bacteroidota</taxon>
        <taxon>Sphingobacteriia</taxon>
        <taxon>Sphingobacteriales</taxon>
        <taxon>Sphingobacteriaceae</taxon>
        <taxon>Pedobacter</taxon>
    </lineage>
</organism>
<gene>
    <name evidence="2" type="ORF">HDF25_002253</name>
</gene>
<proteinExistence type="predicted"/>
<dbReference type="Pfam" id="PF05751">
    <property type="entry name" value="FixH"/>
    <property type="match status" value="1"/>
</dbReference>
<dbReference type="EMBL" id="JACHCC010000005">
    <property type="protein sequence ID" value="MBB6500109.1"/>
    <property type="molecule type" value="Genomic_DNA"/>
</dbReference>
<dbReference type="RefSeq" id="WP_184624825.1">
    <property type="nucleotide sequence ID" value="NZ_JACHCC010000005.1"/>
</dbReference>
<evidence type="ECO:0000313" key="3">
    <source>
        <dbReference type="Proteomes" id="UP000521017"/>
    </source>
</evidence>
<keyword evidence="1" id="KW-0472">Membrane</keyword>
<accession>A0A7X0J3Q4</accession>
<feature type="transmembrane region" description="Helical" evidence="1">
    <location>
        <begin position="7"/>
        <end position="26"/>
    </location>
</feature>
<evidence type="ECO:0008006" key="4">
    <source>
        <dbReference type="Google" id="ProtNLM"/>
    </source>
</evidence>
<dbReference type="AlphaFoldDB" id="A0A7X0J3Q4"/>
<keyword evidence="1" id="KW-1133">Transmembrane helix</keyword>
<dbReference type="Proteomes" id="UP000521017">
    <property type="component" value="Unassembled WGS sequence"/>
</dbReference>
<sequence>MNWGIKITIGLASFMSFIIVLAVIMFNSKTDALVDNDYYEKGINYNQVYNLKEQVKHDQAKPLVKVNTEVISLLFKEQAKGRIRLMRTSDKRMDRVMPLETNADRQVFIPVSALQKGSWRLIIEWESQHKKYLDEREISIR</sequence>
<reference evidence="2 3" key="1">
    <citation type="submission" date="2020-08" db="EMBL/GenBank/DDBJ databases">
        <title>Genomic Encyclopedia of Type Strains, Phase IV (KMG-V): Genome sequencing to study the core and pangenomes of soil and plant-associated prokaryotes.</title>
        <authorList>
            <person name="Whitman W."/>
        </authorList>
    </citation>
    <scope>NUCLEOTIDE SEQUENCE [LARGE SCALE GENOMIC DNA]</scope>
    <source>
        <strain evidence="2 3">M2T3</strain>
    </source>
</reference>